<evidence type="ECO:0000313" key="4">
    <source>
        <dbReference type="Proteomes" id="UP000767446"/>
    </source>
</evidence>
<dbReference type="SMART" id="SM00966">
    <property type="entry name" value="SpoVT_AbrB"/>
    <property type="match status" value="1"/>
</dbReference>
<dbReference type="PROSITE" id="PS51740">
    <property type="entry name" value="SPOVT_ABRB"/>
    <property type="match status" value="1"/>
</dbReference>
<evidence type="ECO:0000313" key="3">
    <source>
        <dbReference type="EMBL" id="MBR8828940.1"/>
    </source>
</evidence>
<comment type="caution">
    <text evidence="3">The sequence shown here is derived from an EMBL/GenBank/DDBJ whole genome shotgun (WGS) entry which is preliminary data.</text>
</comment>
<dbReference type="GO" id="GO:0003677">
    <property type="term" value="F:DNA binding"/>
    <property type="evidence" value="ECO:0007669"/>
    <property type="project" value="UniProtKB-UniRule"/>
</dbReference>
<keyword evidence="1 3" id="KW-0238">DNA-binding</keyword>
<evidence type="ECO:0000256" key="1">
    <source>
        <dbReference type="PROSITE-ProRule" id="PRU01076"/>
    </source>
</evidence>
<protein>
    <submittedName>
        <fullName evidence="3">AbrB/MazE/SpoVT family DNA-binding domain-containing protein</fullName>
    </submittedName>
</protein>
<dbReference type="SUPFAM" id="SSF89447">
    <property type="entry name" value="AbrB/MazE/MraZ-like"/>
    <property type="match status" value="1"/>
</dbReference>
<reference evidence="3" key="1">
    <citation type="submission" date="2021-02" db="EMBL/GenBank/DDBJ databases">
        <title>Metagenome analyses of Stigonema ocellatum DSM 106950, Chlorogloea purpurea SAG 13.99 and Gomphosphaeria aponina DSM 107014.</title>
        <authorList>
            <person name="Marter P."/>
            <person name="Huang S."/>
        </authorList>
    </citation>
    <scope>NUCLEOTIDE SEQUENCE</scope>
    <source>
        <strain evidence="3">JP213</strain>
    </source>
</reference>
<dbReference type="AlphaFoldDB" id="A0A941JVG9"/>
<dbReference type="Gene3D" id="2.10.260.10">
    <property type="match status" value="1"/>
</dbReference>
<dbReference type="Proteomes" id="UP000767446">
    <property type="component" value="Unassembled WGS sequence"/>
</dbReference>
<dbReference type="Pfam" id="PF04014">
    <property type="entry name" value="MazE_antitoxin"/>
    <property type="match status" value="1"/>
</dbReference>
<dbReference type="EMBL" id="JADQBC010000096">
    <property type="protein sequence ID" value="MBR8828940.1"/>
    <property type="molecule type" value="Genomic_DNA"/>
</dbReference>
<evidence type="ECO:0000259" key="2">
    <source>
        <dbReference type="PROSITE" id="PS51740"/>
    </source>
</evidence>
<sequence>MKTFSVPLEEKGQITVPQIIQDELNITEGDTLTLIKLGEVLLLTPKKTQVPQLADKISIIMENEAVSLTDLLLGLETERVAISQQQQ</sequence>
<proteinExistence type="predicted"/>
<dbReference type="InterPro" id="IPR037914">
    <property type="entry name" value="SpoVT-AbrB_sf"/>
</dbReference>
<name>A0A941JVG9_9CHRO</name>
<gene>
    <name evidence="3" type="ORF">DSM107014_13745</name>
</gene>
<organism evidence="3 4">
    <name type="scientific">Gomphosphaeria aponina SAG 52.96 = DSM 107014</name>
    <dbReference type="NCBI Taxonomy" id="1521640"/>
    <lineage>
        <taxon>Bacteria</taxon>
        <taxon>Bacillati</taxon>
        <taxon>Cyanobacteriota</taxon>
        <taxon>Cyanophyceae</taxon>
        <taxon>Oscillatoriophycideae</taxon>
        <taxon>Chroococcales</taxon>
        <taxon>Gomphosphaeriaceae</taxon>
        <taxon>Gomphosphaeria</taxon>
    </lineage>
</organism>
<dbReference type="NCBIfam" id="TIGR01439">
    <property type="entry name" value="lp_hng_hel_AbrB"/>
    <property type="match status" value="1"/>
</dbReference>
<feature type="domain" description="SpoVT-AbrB" evidence="2">
    <location>
        <begin position="3"/>
        <end position="48"/>
    </location>
</feature>
<accession>A0A941JVG9</accession>
<dbReference type="InterPro" id="IPR007159">
    <property type="entry name" value="SpoVT-AbrB_dom"/>
</dbReference>